<evidence type="ECO:0008006" key="7">
    <source>
        <dbReference type="Google" id="ProtNLM"/>
    </source>
</evidence>
<dbReference type="Gene3D" id="2.150.10.10">
    <property type="entry name" value="Serralysin-like metalloprotease, C-terminal"/>
    <property type="match status" value="3"/>
</dbReference>
<dbReference type="PROSITE" id="PS00330">
    <property type="entry name" value="HEMOLYSIN_CALCIUM"/>
    <property type="match status" value="3"/>
</dbReference>
<dbReference type="RefSeq" id="WP_107566737.1">
    <property type="nucleotide sequence ID" value="NZ_PYYB01000001.1"/>
</dbReference>
<dbReference type="EMBL" id="PYYB01000001">
    <property type="protein sequence ID" value="PTL58299.1"/>
    <property type="molecule type" value="Genomic_DNA"/>
</dbReference>
<dbReference type="GO" id="GO:0005576">
    <property type="term" value="C:extracellular region"/>
    <property type="evidence" value="ECO:0007669"/>
    <property type="project" value="UniProtKB-SubCell"/>
</dbReference>
<dbReference type="Pfam" id="PF00353">
    <property type="entry name" value="HemolysinCabind"/>
    <property type="match status" value="5"/>
</dbReference>
<name>A0A2T4UGH6_9ACTN</name>
<dbReference type="PANTHER" id="PTHR38340:SF1">
    <property type="entry name" value="S-LAYER PROTEIN"/>
    <property type="match status" value="1"/>
</dbReference>
<keyword evidence="6" id="KW-1185">Reference proteome</keyword>
<comment type="caution">
    <text evidence="5">The sequence shown here is derived from an EMBL/GenBank/DDBJ whole genome shotgun (WGS) entry which is preliminary data.</text>
</comment>
<dbReference type="InterPro" id="IPR021655">
    <property type="entry name" value="Put_metal-bd"/>
</dbReference>
<dbReference type="PRINTS" id="PR00313">
    <property type="entry name" value="CABNDNGRPT"/>
</dbReference>
<evidence type="ECO:0000256" key="3">
    <source>
        <dbReference type="SAM" id="MobiDB-lite"/>
    </source>
</evidence>
<dbReference type="PANTHER" id="PTHR38340">
    <property type="entry name" value="S-LAYER PROTEIN"/>
    <property type="match status" value="1"/>
</dbReference>
<proteinExistence type="predicted"/>
<dbReference type="InterPro" id="IPR050557">
    <property type="entry name" value="RTX_toxin/Mannuronan_C5-epim"/>
</dbReference>
<sequence length="777" mass="77536">MLSRRLATGLALAAALVAPAAAHGQAGAPFTLELVAPGELLVGAQNPGETVGLNVTRDGGALRFSPAASGTLPAGCAAATVAGVAVTECPTSVAATRLQISARILHATVSGVSTGTLVLDGGSDGDTLRALGVTVTTLRVASERGPDEVEIRGTVGTLQDIGGADRAADRYVVDVPGLTGTLSLGDGPDTAVATGTSLTLDGGADGDTLVGGTTQLGGPGDDVLRPVVPGVAVDGGAGTDRVSFLDRSAPLRLEAVDADRVRVDGATAITIQGVEEIEGGEGADTLVGTDPVEDPVPLDGVDVLLGGRGDDLIRGRGGADRLVGGAGIDTVTYDDATTPVTVDLPAGTAGTAGQLDTLESFERVVTGAGADTVLGTAGADVVSTGAGADVVTAGAGDDVIDTGPGPATVDLGDGDDRLVTDPLVAAADTVTGGAGADTIATGPGEDLLDGGTGTDSLDGGDGVDTVTYAARTALEPLAVTLDGVDDDGQAGENDRLVAIESVIGGDGNDTLTGNTVANRLVGGPGSDSIAGGTGADTLDGGDGADTLDGGPGNDTLLGAAGNDRLLDFDGFADTLNCGPGADDETQQDSIDLVDGCEFLRRLDVADSNDRDGDGVVPPLDCNDRDPAIRPGATDIPANGVDEDCSGADAPQPVVKLDLAARFFSTRTGTQLRRLQVLKVPPGATVKVTCKAYLRFRARCRFSSRTIAATTRMRTVSLHPFFQNASLPVGTVSEITVTRPGFIGQVTRLVVRRRAAPRRDDLCLVPGTSRPRACPTTG</sequence>
<protein>
    <recommendedName>
        <fullName evidence="7">Calcium-binding protein</fullName>
    </recommendedName>
</protein>
<feature type="signal peptide" evidence="4">
    <location>
        <begin position="1"/>
        <end position="20"/>
    </location>
</feature>
<dbReference type="InterPro" id="IPR001343">
    <property type="entry name" value="Hemolysn_Ca-bd"/>
</dbReference>
<evidence type="ECO:0000256" key="4">
    <source>
        <dbReference type="SAM" id="SignalP"/>
    </source>
</evidence>
<dbReference type="InterPro" id="IPR018511">
    <property type="entry name" value="Hemolysin-typ_Ca-bd_CS"/>
</dbReference>
<evidence type="ECO:0000313" key="6">
    <source>
        <dbReference type="Proteomes" id="UP000240739"/>
    </source>
</evidence>
<dbReference type="SUPFAM" id="SSF51120">
    <property type="entry name" value="beta-Roll"/>
    <property type="match status" value="3"/>
</dbReference>
<keyword evidence="4" id="KW-0732">Signal</keyword>
<evidence type="ECO:0000256" key="1">
    <source>
        <dbReference type="ARBA" id="ARBA00004613"/>
    </source>
</evidence>
<dbReference type="Pfam" id="PF11617">
    <property type="entry name" value="Cu-binding_MopE"/>
    <property type="match status" value="1"/>
</dbReference>
<reference evidence="5 6" key="1">
    <citation type="submission" date="2018-03" db="EMBL/GenBank/DDBJ databases">
        <title>Aquarubrobacter algicola gen. nov., sp. nov., a novel actinobacterium isolated from shallow eutrophic lake during the end of cyanobacterial harmful algal blooms.</title>
        <authorList>
            <person name="Chun S.J."/>
        </authorList>
    </citation>
    <scope>NUCLEOTIDE SEQUENCE [LARGE SCALE GENOMIC DNA]</scope>
    <source>
        <strain evidence="5 6">Seoho-28</strain>
    </source>
</reference>
<organism evidence="5 6">
    <name type="scientific">Paraconexibacter algicola</name>
    <dbReference type="NCBI Taxonomy" id="2133960"/>
    <lineage>
        <taxon>Bacteria</taxon>
        <taxon>Bacillati</taxon>
        <taxon>Actinomycetota</taxon>
        <taxon>Thermoleophilia</taxon>
        <taxon>Solirubrobacterales</taxon>
        <taxon>Paraconexibacteraceae</taxon>
        <taxon>Paraconexibacter</taxon>
    </lineage>
</organism>
<dbReference type="OrthoDB" id="3286086at2"/>
<feature type="chain" id="PRO_5015587925" description="Calcium-binding protein" evidence="4">
    <location>
        <begin position="21"/>
        <end position="777"/>
    </location>
</feature>
<keyword evidence="2" id="KW-0964">Secreted</keyword>
<gene>
    <name evidence="5" type="ORF">C7Y72_00865</name>
</gene>
<dbReference type="AlphaFoldDB" id="A0A2T4UGH6"/>
<dbReference type="Proteomes" id="UP000240739">
    <property type="component" value="Unassembled WGS sequence"/>
</dbReference>
<evidence type="ECO:0000256" key="2">
    <source>
        <dbReference type="ARBA" id="ARBA00022525"/>
    </source>
</evidence>
<accession>A0A2T4UGH6</accession>
<evidence type="ECO:0000313" key="5">
    <source>
        <dbReference type="EMBL" id="PTL58299.1"/>
    </source>
</evidence>
<feature type="region of interest" description="Disordered" evidence="3">
    <location>
        <begin position="522"/>
        <end position="553"/>
    </location>
</feature>
<comment type="subcellular location">
    <subcellularLocation>
        <location evidence="1">Secreted</location>
    </subcellularLocation>
</comment>
<dbReference type="GO" id="GO:0005509">
    <property type="term" value="F:calcium ion binding"/>
    <property type="evidence" value="ECO:0007669"/>
    <property type="project" value="InterPro"/>
</dbReference>
<dbReference type="InterPro" id="IPR011049">
    <property type="entry name" value="Serralysin-like_metalloprot_C"/>
</dbReference>